<dbReference type="InterPro" id="IPR047348">
    <property type="entry name" value="XRCC3-like_C"/>
</dbReference>
<dbReference type="Gene3D" id="3.40.50.300">
    <property type="entry name" value="P-loop containing nucleotide triphosphate hydrolases"/>
    <property type="match status" value="1"/>
</dbReference>
<dbReference type="GO" id="GO:0045003">
    <property type="term" value="P:double-strand break repair via synthesis-dependent strand annealing"/>
    <property type="evidence" value="ECO:0007669"/>
    <property type="project" value="TreeGrafter"/>
</dbReference>
<accession>A0AA39CBU3</accession>
<evidence type="ECO:0000256" key="6">
    <source>
        <dbReference type="ARBA" id="ARBA00023242"/>
    </source>
</evidence>
<name>A0AA39CBU3_MICHY</name>
<evidence type="ECO:0000256" key="5">
    <source>
        <dbReference type="ARBA" id="ARBA00023204"/>
    </source>
</evidence>
<dbReference type="GO" id="GO:0090656">
    <property type="term" value="P:t-circle formation"/>
    <property type="evidence" value="ECO:0007669"/>
    <property type="project" value="TreeGrafter"/>
</dbReference>
<dbReference type="PANTHER" id="PTHR46487:SF1">
    <property type="entry name" value="DNA REPAIR PROTEIN XRCC3"/>
    <property type="match status" value="1"/>
</dbReference>
<keyword evidence="9" id="KW-1185">Reference proteome</keyword>
<reference evidence="8" key="1">
    <citation type="journal article" date="2023" name="bioRxiv">
        <title>Scaffold-level genome assemblies of two parasitoid biocontrol wasps reveal the parthenogenesis mechanism and an associated novel virus.</title>
        <authorList>
            <person name="Inwood S."/>
            <person name="Skelly J."/>
            <person name="Guhlin J."/>
            <person name="Harrop T."/>
            <person name="Goldson S."/>
            <person name="Dearden P."/>
        </authorList>
    </citation>
    <scope>NUCLEOTIDE SEQUENCE</scope>
    <source>
        <strain evidence="8">Lincoln</strain>
        <tissue evidence="8">Whole body</tissue>
    </source>
</reference>
<reference evidence="8" key="2">
    <citation type="submission" date="2023-03" db="EMBL/GenBank/DDBJ databases">
        <authorList>
            <person name="Inwood S.N."/>
            <person name="Skelly J.G."/>
            <person name="Guhlin J."/>
            <person name="Harrop T.W.R."/>
            <person name="Goldson S.G."/>
            <person name="Dearden P.K."/>
        </authorList>
    </citation>
    <scope>NUCLEOTIDE SEQUENCE</scope>
    <source>
        <strain evidence="8">Lincoln</strain>
        <tissue evidence="8">Whole body</tissue>
    </source>
</reference>
<dbReference type="Pfam" id="PF08423">
    <property type="entry name" value="Rad51"/>
    <property type="match status" value="1"/>
</dbReference>
<dbReference type="GO" id="GO:0033065">
    <property type="term" value="C:Rad51C-XRCC3 complex"/>
    <property type="evidence" value="ECO:0007669"/>
    <property type="project" value="TreeGrafter"/>
</dbReference>
<dbReference type="GO" id="GO:0005524">
    <property type="term" value="F:ATP binding"/>
    <property type="evidence" value="ECO:0007669"/>
    <property type="project" value="UniProtKB-KW"/>
</dbReference>
<dbReference type="EMBL" id="JAQQBR010001835">
    <property type="protein sequence ID" value="KAK0161307.1"/>
    <property type="molecule type" value="Genomic_DNA"/>
</dbReference>
<protein>
    <recommendedName>
        <fullName evidence="7">RecA family profile 1 domain-containing protein</fullName>
    </recommendedName>
</protein>
<proteinExistence type="predicted"/>
<keyword evidence="2" id="KW-0547">Nucleotide-binding</keyword>
<dbReference type="GO" id="GO:0000722">
    <property type="term" value="P:telomere maintenance via recombination"/>
    <property type="evidence" value="ECO:0007669"/>
    <property type="project" value="TreeGrafter"/>
</dbReference>
<dbReference type="InterPro" id="IPR027417">
    <property type="entry name" value="P-loop_NTPase"/>
</dbReference>
<keyword evidence="5" id="KW-0234">DNA repair</keyword>
<gene>
    <name evidence="8" type="ORF">PV327_009791</name>
</gene>
<dbReference type="PANTHER" id="PTHR46487">
    <property type="entry name" value="DNA REPAIR PROTEIN XRCC3"/>
    <property type="match status" value="1"/>
</dbReference>
<dbReference type="GO" id="GO:0140664">
    <property type="term" value="F:ATP-dependent DNA damage sensor activity"/>
    <property type="evidence" value="ECO:0007669"/>
    <property type="project" value="InterPro"/>
</dbReference>
<keyword evidence="6" id="KW-0539">Nucleus</keyword>
<feature type="domain" description="RecA family profile 1" evidence="7">
    <location>
        <begin position="16"/>
        <end position="188"/>
    </location>
</feature>
<dbReference type="PROSITE" id="PS50162">
    <property type="entry name" value="RECA_2"/>
    <property type="match status" value="1"/>
</dbReference>
<keyword evidence="4" id="KW-0067">ATP-binding</keyword>
<evidence type="ECO:0000256" key="1">
    <source>
        <dbReference type="ARBA" id="ARBA00004123"/>
    </source>
</evidence>
<dbReference type="GO" id="GO:0071140">
    <property type="term" value="P:resolution of mitotic recombination intermediates"/>
    <property type="evidence" value="ECO:0007669"/>
    <property type="project" value="TreeGrafter"/>
</dbReference>
<dbReference type="SUPFAM" id="SSF52540">
    <property type="entry name" value="P-loop containing nucleoside triphosphate hydrolases"/>
    <property type="match status" value="1"/>
</dbReference>
<keyword evidence="3" id="KW-0227">DNA damage</keyword>
<dbReference type="GO" id="GO:0000400">
    <property type="term" value="F:four-way junction DNA binding"/>
    <property type="evidence" value="ECO:0007669"/>
    <property type="project" value="TreeGrafter"/>
</dbReference>
<dbReference type="AlphaFoldDB" id="A0AA39CBU3"/>
<evidence type="ECO:0000256" key="2">
    <source>
        <dbReference type="ARBA" id="ARBA00022741"/>
    </source>
</evidence>
<organism evidence="8 9">
    <name type="scientific">Microctonus hyperodae</name>
    <name type="common">Parasitoid wasp</name>
    <dbReference type="NCBI Taxonomy" id="165561"/>
    <lineage>
        <taxon>Eukaryota</taxon>
        <taxon>Metazoa</taxon>
        <taxon>Ecdysozoa</taxon>
        <taxon>Arthropoda</taxon>
        <taxon>Hexapoda</taxon>
        <taxon>Insecta</taxon>
        <taxon>Pterygota</taxon>
        <taxon>Neoptera</taxon>
        <taxon>Endopterygota</taxon>
        <taxon>Hymenoptera</taxon>
        <taxon>Apocrita</taxon>
        <taxon>Ichneumonoidea</taxon>
        <taxon>Braconidae</taxon>
        <taxon>Euphorinae</taxon>
        <taxon>Microctonus</taxon>
    </lineage>
</organism>
<sequence>MEFPGFQITADDLDTSKDYLTTGCPIIDKELRGGISRRGITQIYGEAGTGKTQLALQFCLTAQIPTVEGCQAGAIYICTESVFPSKRLQNLLEESPIAKEHNLNGDLIFIEHISTVNDLEICVINRLPILLSNRRIGLVIIDSIAAPYRVEYESTELRNRAKSFRNIGKVLHSYSRKFNIAVVCINQASSSIDDPIIDDNICIKIKPVLGITWATQVTHSFCLCKFNGQRHIHTMESPYLPRKLILFEIKETGVHGLSET</sequence>
<dbReference type="CDD" id="cd19491">
    <property type="entry name" value="XRCC3"/>
    <property type="match status" value="1"/>
</dbReference>
<comment type="caution">
    <text evidence="8">The sequence shown here is derived from an EMBL/GenBank/DDBJ whole genome shotgun (WGS) entry which is preliminary data.</text>
</comment>
<evidence type="ECO:0000259" key="7">
    <source>
        <dbReference type="PROSITE" id="PS50162"/>
    </source>
</evidence>
<dbReference type="InterPro" id="IPR020588">
    <property type="entry name" value="RecA_ATP-bd"/>
</dbReference>
<evidence type="ECO:0000256" key="4">
    <source>
        <dbReference type="ARBA" id="ARBA00022840"/>
    </source>
</evidence>
<evidence type="ECO:0000256" key="3">
    <source>
        <dbReference type="ARBA" id="ARBA00022763"/>
    </source>
</evidence>
<dbReference type="InterPro" id="IPR013632">
    <property type="entry name" value="Rad51_C"/>
</dbReference>
<dbReference type="GO" id="GO:0005657">
    <property type="term" value="C:replication fork"/>
    <property type="evidence" value="ECO:0007669"/>
    <property type="project" value="TreeGrafter"/>
</dbReference>
<evidence type="ECO:0000313" key="8">
    <source>
        <dbReference type="EMBL" id="KAK0161307.1"/>
    </source>
</evidence>
<evidence type="ECO:0000313" key="9">
    <source>
        <dbReference type="Proteomes" id="UP001168972"/>
    </source>
</evidence>
<comment type="subcellular location">
    <subcellularLocation>
        <location evidence="1">Nucleus</location>
    </subcellularLocation>
</comment>
<dbReference type="Proteomes" id="UP001168972">
    <property type="component" value="Unassembled WGS sequence"/>
</dbReference>